<sequence>MAEPKKVELTYRLPLTTVTVDGTRTTITNPYTKPKRAVTYTSHIATQIEADPKTLYRLRLPDPKDSVTSCTVEVAPDGRLTSTQATVDDKSQERTRALLKLSAAAAGTLVPLAVTGFLAPALVPTMLGFTLASSASRAMWLMPDRPPPGGSDDAQQECELIPEDFGVEPDYFKADGHAAAVLVNLRWSAMKLQAAIATASRSFGDDPRSMALHLRDLTRSHVLLREESTRAEAAYAQWIAASADTKVETFHHVFRLEELPSTGELKTRASAGHGSGATPAWWQLLTQLHCVVSRDFEDVDIEDLNPDVSLGTSRCPEHIVYRIPRLATITHWSAEPAAGQDPICPAKWELTEVLRERRKVVLMQGFESSIPLRPTRRRWGRNAQGDSDTGLTFDADGILTKISTKRSDPSLERATTLAELPEQVKAGFTTGKAMLRPLTPEGRTERLKAETELINAQKELRKAQAPSAEDPLASLKSEVEKAELEARRARAQAILSDPTRSYVVVTVTPNLNHQGTGD</sequence>
<organism evidence="1 2">
    <name type="scientific">Actinokineospora soli</name>
    <dbReference type="NCBI Taxonomy" id="1048753"/>
    <lineage>
        <taxon>Bacteria</taxon>
        <taxon>Bacillati</taxon>
        <taxon>Actinomycetota</taxon>
        <taxon>Actinomycetes</taxon>
        <taxon>Pseudonocardiales</taxon>
        <taxon>Pseudonocardiaceae</taxon>
        <taxon>Actinokineospora</taxon>
    </lineage>
</organism>
<evidence type="ECO:0000313" key="2">
    <source>
        <dbReference type="Proteomes" id="UP001596512"/>
    </source>
</evidence>
<protein>
    <submittedName>
        <fullName evidence="1">Uncharacterized protein</fullName>
    </submittedName>
</protein>
<name>A0ABW2TVC3_9PSEU</name>
<proteinExistence type="predicted"/>
<dbReference type="Proteomes" id="UP001596512">
    <property type="component" value="Unassembled WGS sequence"/>
</dbReference>
<keyword evidence="2" id="KW-1185">Reference proteome</keyword>
<evidence type="ECO:0000313" key="1">
    <source>
        <dbReference type="EMBL" id="MFC7616945.1"/>
    </source>
</evidence>
<comment type="caution">
    <text evidence="1">The sequence shown here is derived from an EMBL/GenBank/DDBJ whole genome shotgun (WGS) entry which is preliminary data.</text>
</comment>
<reference evidence="2" key="1">
    <citation type="journal article" date="2019" name="Int. J. Syst. Evol. Microbiol.">
        <title>The Global Catalogue of Microorganisms (GCM) 10K type strain sequencing project: providing services to taxonomists for standard genome sequencing and annotation.</title>
        <authorList>
            <consortium name="The Broad Institute Genomics Platform"/>
            <consortium name="The Broad Institute Genome Sequencing Center for Infectious Disease"/>
            <person name="Wu L."/>
            <person name="Ma J."/>
        </authorList>
    </citation>
    <scope>NUCLEOTIDE SEQUENCE [LARGE SCALE GENOMIC DNA]</scope>
    <source>
        <strain evidence="2">JCM 17695</strain>
    </source>
</reference>
<accession>A0ABW2TVC3</accession>
<gene>
    <name evidence="1" type="ORF">ACFQV2_29350</name>
</gene>
<dbReference type="EMBL" id="JBHTEY010000004">
    <property type="protein sequence ID" value="MFC7616945.1"/>
    <property type="molecule type" value="Genomic_DNA"/>
</dbReference>